<dbReference type="EMBL" id="QFQZ01000022">
    <property type="protein sequence ID" value="PZR34786.1"/>
    <property type="molecule type" value="Genomic_DNA"/>
</dbReference>
<reference evidence="1 2" key="1">
    <citation type="submission" date="2017-08" db="EMBL/GenBank/DDBJ databases">
        <title>Infants hospitalized years apart are colonized by the same room-sourced microbial strains.</title>
        <authorList>
            <person name="Brooks B."/>
            <person name="Olm M.R."/>
            <person name="Firek B.A."/>
            <person name="Baker R."/>
            <person name="Thomas B.C."/>
            <person name="Morowitz M.J."/>
            <person name="Banfield J.F."/>
        </authorList>
    </citation>
    <scope>NUCLEOTIDE SEQUENCE [LARGE SCALE GENOMIC DNA]</scope>
    <source>
        <strain evidence="1">S2_003_000_R2_4</strain>
    </source>
</reference>
<comment type="caution">
    <text evidence="1">The sequence shown here is derived from an EMBL/GenBank/DDBJ whole genome shotgun (WGS) entry which is preliminary data.</text>
</comment>
<dbReference type="Proteomes" id="UP000249393">
    <property type="component" value="Unassembled WGS sequence"/>
</dbReference>
<name>A0A2W5VE29_9CAUL</name>
<proteinExistence type="predicted"/>
<evidence type="ECO:0000313" key="1">
    <source>
        <dbReference type="EMBL" id="PZR34786.1"/>
    </source>
</evidence>
<evidence type="ECO:0000313" key="2">
    <source>
        <dbReference type="Proteomes" id="UP000249393"/>
    </source>
</evidence>
<feature type="non-terminal residue" evidence="1">
    <location>
        <position position="1"/>
    </location>
</feature>
<sequence length="35" mass="3751">FLAVLDRYTLADMTSQRGDLRALLGSPASVADTPE</sequence>
<gene>
    <name evidence="1" type="ORF">DI526_08995</name>
</gene>
<accession>A0A2W5VE29</accession>
<organism evidence="1 2">
    <name type="scientific">Caulobacter segnis</name>
    <dbReference type="NCBI Taxonomy" id="88688"/>
    <lineage>
        <taxon>Bacteria</taxon>
        <taxon>Pseudomonadati</taxon>
        <taxon>Pseudomonadota</taxon>
        <taxon>Alphaproteobacteria</taxon>
        <taxon>Caulobacterales</taxon>
        <taxon>Caulobacteraceae</taxon>
        <taxon>Caulobacter</taxon>
    </lineage>
</organism>
<dbReference type="AlphaFoldDB" id="A0A2W5VE29"/>
<protein>
    <submittedName>
        <fullName evidence="1">BadM/Rrf2 family transcriptional regulator</fullName>
    </submittedName>
</protein>